<reference evidence="3" key="1">
    <citation type="submission" date="2013-08" db="EMBL/GenBank/DDBJ databases">
        <title>Intrasporangium oryzae NRRL B-24470.</title>
        <authorList>
            <person name="Liu H."/>
            <person name="Wang G."/>
        </authorList>
    </citation>
    <scope>NUCLEOTIDE SEQUENCE [LARGE SCALE GENOMIC DNA]</scope>
    <source>
        <strain evidence="3">Q5-1</strain>
    </source>
</reference>
<dbReference type="OrthoDB" id="3686802at2"/>
<sequence length="266" mass="27995">MLRDVLLKTLRDQRRSYAAWCLSVVLLVAMYVALWPSIRDQPSMQDFLDQMPQALRNLLATSGADMSTPVGYIQVEFLSFMGPILVILYAVLAGSGAVAGEEDRRTLDLLLATPVARSRIVVDKAVAMVLGALGLTTLLGVALLLEGTFVGLDLPAGKVAAAMLHLALLGLVFGALSLLVGAATGRLALSRGVPAFVAVVAYVVNGLGGLVSWLEPFQKLSPFFQYAGHDPLHAGVSWLGVTVAVATVAVLVVGGALAFERRDVAS</sequence>
<dbReference type="Pfam" id="PF12679">
    <property type="entry name" value="ABC2_membrane_2"/>
    <property type="match status" value="1"/>
</dbReference>
<evidence type="ECO:0000313" key="2">
    <source>
        <dbReference type="EMBL" id="EWT06114.1"/>
    </source>
</evidence>
<dbReference type="PATRIC" id="fig|584657.3.peg.1977"/>
<feature type="transmembrane region" description="Helical" evidence="1">
    <location>
        <begin position="195"/>
        <end position="214"/>
    </location>
</feature>
<evidence type="ECO:0000256" key="1">
    <source>
        <dbReference type="SAM" id="Phobius"/>
    </source>
</evidence>
<feature type="transmembrane region" description="Helical" evidence="1">
    <location>
        <begin position="121"/>
        <end position="144"/>
    </location>
</feature>
<organism evidence="2 3">
    <name type="scientific">Intrasporangium chromatireducens Q5-1</name>
    <dbReference type="NCBI Taxonomy" id="584657"/>
    <lineage>
        <taxon>Bacteria</taxon>
        <taxon>Bacillati</taxon>
        <taxon>Actinomycetota</taxon>
        <taxon>Actinomycetes</taxon>
        <taxon>Micrococcales</taxon>
        <taxon>Intrasporangiaceae</taxon>
        <taxon>Intrasporangium</taxon>
    </lineage>
</organism>
<evidence type="ECO:0000313" key="3">
    <source>
        <dbReference type="Proteomes" id="UP000019494"/>
    </source>
</evidence>
<keyword evidence="3" id="KW-1185">Reference proteome</keyword>
<feature type="transmembrane region" description="Helical" evidence="1">
    <location>
        <begin position="17"/>
        <end position="38"/>
    </location>
</feature>
<proteinExistence type="predicted"/>
<feature type="transmembrane region" description="Helical" evidence="1">
    <location>
        <begin position="234"/>
        <end position="259"/>
    </location>
</feature>
<dbReference type="GO" id="GO:0140359">
    <property type="term" value="F:ABC-type transporter activity"/>
    <property type="evidence" value="ECO:0007669"/>
    <property type="project" value="InterPro"/>
</dbReference>
<keyword evidence="1" id="KW-1133">Transmembrane helix</keyword>
<dbReference type="AlphaFoldDB" id="W9GQG5"/>
<name>W9GQG5_9MICO</name>
<keyword evidence="1" id="KW-0812">Transmembrane</keyword>
<gene>
    <name evidence="2" type="ORF">N864_15195</name>
</gene>
<dbReference type="Proteomes" id="UP000019494">
    <property type="component" value="Unassembled WGS sequence"/>
</dbReference>
<keyword evidence="1" id="KW-0472">Membrane</keyword>
<dbReference type="PANTHER" id="PTHR43471">
    <property type="entry name" value="ABC TRANSPORTER PERMEASE"/>
    <property type="match status" value="1"/>
</dbReference>
<dbReference type="GO" id="GO:0005886">
    <property type="term" value="C:plasma membrane"/>
    <property type="evidence" value="ECO:0007669"/>
    <property type="project" value="UniProtKB-SubCell"/>
</dbReference>
<comment type="caution">
    <text evidence="2">The sequence shown here is derived from an EMBL/GenBank/DDBJ whole genome shotgun (WGS) entry which is preliminary data.</text>
</comment>
<dbReference type="EMBL" id="AWQS01000065">
    <property type="protein sequence ID" value="EWT06114.1"/>
    <property type="molecule type" value="Genomic_DNA"/>
</dbReference>
<feature type="transmembrane region" description="Helical" evidence="1">
    <location>
        <begin position="164"/>
        <end position="183"/>
    </location>
</feature>
<feature type="transmembrane region" description="Helical" evidence="1">
    <location>
        <begin position="77"/>
        <end position="100"/>
    </location>
</feature>
<accession>W9GQG5</accession>
<protein>
    <submittedName>
        <fullName evidence="2">ABC transporter permease</fullName>
    </submittedName>
</protein>